<dbReference type="AlphaFoldDB" id="X1M030"/>
<organism evidence="2">
    <name type="scientific">marine sediment metagenome</name>
    <dbReference type="NCBI Taxonomy" id="412755"/>
    <lineage>
        <taxon>unclassified sequences</taxon>
        <taxon>metagenomes</taxon>
        <taxon>ecological metagenomes</taxon>
    </lineage>
</organism>
<sequence>EEIVAKENEDIRRAEQEKRKSATEAQRRFREQWEIDRKNSIAELMENALTYQKQQRYEASLGQLVSLLALDPQNEQALVMKDMLEDMLYFRKQLEVQRESNKQRADVLLKTDESGIPYAKELTYPKYWRELIEKPTRQPDAPIGLDPLDEKVYKQLEKVVDLSDLAPGMTFEDVVKTLEESVRPAIQIQPNWRDLLDNADVEQVTAAGMDPLTGVKLRKALEILLASVTSSELGEIGELTYVVDEGVILIGTVDMLPRPMVQRVYDISDLVAEPA</sequence>
<evidence type="ECO:0000313" key="2">
    <source>
        <dbReference type="EMBL" id="GAI24713.1"/>
    </source>
</evidence>
<dbReference type="EMBL" id="BARV01020202">
    <property type="protein sequence ID" value="GAI24713.1"/>
    <property type="molecule type" value="Genomic_DNA"/>
</dbReference>
<gene>
    <name evidence="2" type="ORF">S06H3_33783</name>
</gene>
<dbReference type="SUPFAM" id="SSF48452">
    <property type="entry name" value="TPR-like"/>
    <property type="match status" value="1"/>
</dbReference>
<name>X1M030_9ZZZZ</name>
<dbReference type="InterPro" id="IPR011990">
    <property type="entry name" value="TPR-like_helical_dom_sf"/>
</dbReference>
<feature type="non-terminal residue" evidence="2">
    <location>
        <position position="275"/>
    </location>
</feature>
<feature type="non-terminal residue" evidence="2">
    <location>
        <position position="1"/>
    </location>
</feature>
<comment type="caution">
    <text evidence="2">The sequence shown here is derived from an EMBL/GenBank/DDBJ whole genome shotgun (WGS) entry which is preliminary data.</text>
</comment>
<reference evidence="2" key="1">
    <citation type="journal article" date="2014" name="Front. Microbiol.">
        <title>High frequency of phylogenetically diverse reductive dehalogenase-homologous genes in deep subseafloor sedimentary metagenomes.</title>
        <authorList>
            <person name="Kawai M."/>
            <person name="Futagami T."/>
            <person name="Toyoda A."/>
            <person name="Takaki Y."/>
            <person name="Nishi S."/>
            <person name="Hori S."/>
            <person name="Arai W."/>
            <person name="Tsubouchi T."/>
            <person name="Morono Y."/>
            <person name="Uchiyama I."/>
            <person name="Ito T."/>
            <person name="Fujiyama A."/>
            <person name="Inagaki F."/>
            <person name="Takami H."/>
        </authorList>
    </citation>
    <scope>NUCLEOTIDE SEQUENCE</scope>
    <source>
        <strain evidence="2">Expedition CK06-06</strain>
    </source>
</reference>
<feature type="region of interest" description="Disordered" evidence="1">
    <location>
        <begin position="1"/>
        <end position="25"/>
    </location>
</feature>
<protein>
    <submittedName>
        <fullName evidence="2">Uncharacterized protein</fullName>
    </submittedName>
</protein>
<accession>X1M030</accession>
<evidence type="ECO:0000256" key="1">
    <source>
        <dbReference type="SAM" id="MobiDB-lite"/>
    </source>
</evidence>
<proteinExistence type="predicted"/>